<dbReference type="AlphaFoldDB" id="F8SK85"/>
<keyword evidence="1" id="KW-0812">Transmembrane</keyword>
<dbReference type="PANTHER" id="PTHR20961:SF5">
    <property type="entry name" value="GLYCOSYLTRANSFERASE-RELATED"/>
    <property type="match status" value="1"/>
</dbReference>
<evidence type="ECO:0000313" key="2">
    <source>
        <dbReference type="EMBL" id="AEH75985.1"/>
    </source>
</evidence>
<protein>
    <submittedName>
        <fullName evidence="2">Putative glycosyltransferase</fullName>
    </submittedName>
</protein>
<feature type="non-terminal residue" evidence="2">
    <location>
        <position position="254"/>
    </location>
</feature>
<keyword evidence="2" id="KW-0808">Transferase</keyword>
<evidence type="ECO:0000256" key="1">
    <source>
        <dbReference type="SAM" id="Phobius"/>
    </source>
</evidence>
<keyword evidence="1" id="KW-1133">Transmembrane helix</keyword>
<name>F8SK85_WOLAU</name>
<dbReference type="InterPro" id="IPR007657">
    <property type="entry name" value="Glycosyltransferase_61"/>
</dbReference>
<feature type="transmembrane region" description="Helical" evidence="1">
    <location>
        <begin position="21"/>
        <end position="44"/>
    </location>
</feature>
<proteinExistence type="evidence at transcript level"/>
<organism evidence="2">
    <name type="scientific">Wolffia australiana</name>
    <name type="common">Water-meal</name>
    <name type="synonym">Wolffia arrhiza var. australiana</name>
    <dbReference type="NCBI Taxonomy" id="161112"/>
    <lineage>
        <taxon>Eukaryota</taxon>
        <taxon>Viridiplantae</taxon>
        <taxon>Streptophyta</taxon>
        <taxon>Embryophyta</taxon>
        <taxon>Tracheophyta</taxon>
        <taxon>Spermatophyta</taxon>
        <taxon>Magnoliopsida</taxon>
        <taxon>Liliopsida</taxon>
        <taxon>Araceae</taxon>
        <taxon>Lemnoideae</taxon>
        <taxon>Wolffia</taxon>
    </lineage>
</organism>
<dbReference type="EMBL" id="HQ636453">
    <property type="protein sequence ID" value="AEH75985.1"/>
    <property type="molecule type" value="mRNA"/>
</dbReference>
<accession>F8SK85</accession>
<dbReference type="GO" id="GO:0016757">
    <property type="term" value="F:glycosyltransferase activity"/>
    <property type="evidence" value="ECO:0007669"/>
    <property type="project" value="InterPro"/>
</dbReference>
<keyword evidence="1" id="KW-0472">Membrane</keyword>
<reference evidence="2" key="1">
    <citation type="submission" date="2010-11" db="EMBL/GenBank/DDBJ databases">
        <title>Isolation of mRNA from Wolffia australiana with similarity to putative glycosyltransferase.</title>
        <authorList>
            <person name="Patel N."/>
            <person name="Greffer C."/>
            <person name="Mead J."/>
        </authorList>
    </citation>
    <scope>NUCLEOTIDE SEQUENCE</scope>
</reference>
<sequence>MKGRRGCLVRIEQQRVLSTAPGGFLLVSLVFLFIAVPCFERFFFPNLQVSQPEASISAAVDSEKQSQRTDLAPQTSIFGLQEEAAPVLRQEERSPPPPENKTLIILPRNESTTAVSNSSGPVFPIQADEPRLILCNNSNYRTNVCEIFTEVKIQGSSFSVFAAGNNSLWKIRPYPRKWEPGLMEQIKEYTVKAEAGPPCSVIHSVPAVVFSTGGLLGKNFFHDLSDVLIPLFLTVNRFHGEVSSSSPQRNPVWF</sequence>
<dbReference type="PANTHER" id="PTHR20961">
    <property type="entry name" value="GLYCOSYLTRANSFERASE"/>
    <property type="match status" value="1"/>
</dbReference>